<dbReference type="InterPro" id="IPR029056">
    <property type="entry name" value="Ribokinase-like"/>
</dbReference>
<dbReference type="Gene3D" id="3.40.1190.20">
    <property type="match status" value="1"/>
</dbReference>
<dbReference type="AlphaFoldDB" id="A0A2T1C367"/>
<dbReference type="InterPro" id="IPR052700">
    <property type="entry name" value="Carb_kinase_PfkB-like"/>
</dbReference>
<dbReference type="SUPFAM" id="SSF53613">
    <property type="entry name" value="Ribokinase-like"/>
    <property type="match status" value="1"/>
</dbReference>
<keyword evidence="7" id="KW-1185">Reference proteome</keyword>
<dbReference type="InterPro" id="IPR011611">
    <property type="entry name" value="PfkB_dom"/>
</dbReference>
<gene>
    <name evidence="6" type="ORF">C7B64_11805</name>
</gene>
<proteinExistence type="inferred from homology"/>
<dbReference type="InterPro" id="IPR002173">
    <property type="entry name" value="Carboh/pur_kinase_PfkB_CS"/>
</dbReference>
<dbReference type="RefSeq" id="WP_106288853.1">
    <property type="nucleotide sequence ID" value="NZ_CAWNTC010000044.1"/>
</dbReference>
<dbReference type="PANTHER" id="PTHR43320:SF3">
    <property type="entry name" value="CARBOHYDRATE KINASE PFKB DOMAIN-CONTAINING PROTEIN"/>
    <property type="match status" value="1"/>
</dbReference>
<dbReference type="PRINTS" id="PR00990">
    <property type="entry name" value="RIBOKINASE"/>
</dbReference>
<evidence type="ECO:0000256" key="3">
    <source>
        <dbReference type="ARBA" id="ARBA00022777"/>
    </source>
</evidence>
<dbReference type="Gene3D" id="3.30.1110.10">
    <property type="match status" value="1"/>
</dbReference>
<reference evidence="6 7" key="1">
    <citation type="submission" date="2018-02" db="EMBL/GenBank/DDBJ databases">
        <authorList>
            <person name="Cohen D.B."/>
            <person name="Kent A.D."/>
        </authorList>
    </citation>
    <scope>NUCLEOTIDE SEQUENCE [LARGE SCALE GENOMIC DNA]</scope>
    <source>
        <strain evidence="6 7">CCAP 1448/3</strain>
    </source>
</reference>
<dbReference type="CDD" id="cd01168">
    <property type="entry name" value="adenosine_kinase"/>
    <property type="match status" value="1"/>
</dbReference>
<keyword evidence="2 4" id="KW-0808">Transferase</keyword>
<evidence type="ECO:0000256" key="4">
    <source>
        <dbReference type="RuleBase" id="RU003704"/>
    </source>
</evidence>
<organism evidence="6 7">
    <name type="scientific">Merismopedia glauca CCAP 1448/3</name>
    <dbReference type="NCBI Taxonomy" id="1296344"/>
    <lineage>
        <taxon>Bacteria</taxon>
        <taxon>Bacillati</taxon>
        <taxon>Cyanobacteriota</taxon>
        <taxon>Cyanophyceae</taxon>
        <taxon>Synechococcales</taxon>
        <taxon>Merismopediaceae</taxon>
        <taxon>Merismopedia</taxon>
    </lineage>
</organism>
<dbReference type="GO" id="GO:0016301">
    <property type="term" value="F:kinase activity"/>
    <property type="evidence" value="ECO:0007669"/>
    <property type="project" value="UniProtKB-KW"/>
</dbReference>
<evidence type="ECO:0000256" key="2">
    <source>
        <dbReference type="ARBA" id="ARBA00022679"/>
    </source>
</evidence>
<sequence>MARYDVYGLGNALLDIECEVVPETLQELGIEKGVMTLLDEESQNKILNHLDGSAHKRTSGGSAANTIVAVSQFGGKAFYSCKVARDEPGAYYLDDLLRCGVDTNLQQHPAEPGITGKCLVFVTPDADRTMNTFLGISSRFSEMDLVPEAIADSTYTYIEGYLVTGEHSKEAAIKAREMALSSGQKVALTLSDLNMVKFFKQGLLEMIGTGVDFIFANESEALQMADTQELVQAIAHLKTLATGFAITRGAKGSLIFDGETAYEIEPFPVKAIDTVGAGDMYAGGVLYGITNGMDWATAGCLGSMASAKLVTTLGARLEKADMQSLLAQL</sequence>
<protein>
    <submittedName>
        <fullName evidence="6">Adenosine kinase</fullName>
    </submittedName>
</protein>
<name>A0A2T1C367_9CYAN</name>
<comment type="caution">
    <text evidence="6">The sequence shown here is derived from an EMBL/GenBank/DDBJ whole genome shotgun (WGS) entry which is preliminary data.</text>
</comment>
<dbReference type="InterPro" id="IPR002139">
    <property type="entry name" value="Ribo/fructo_kinase"/>
</dbReference>
<evidence type="ECO:0000256" key="1">
    <source>
        <dbReference type="ARBA" id="ARBA00010688"/>
    </source>
</evidence>
<dbReference type="Pfam" id="PF00294">
    <property type="entry name" value="PfkB"/>
    <property type="match status" value="1"/>
</dbReference>
<evidence type="ECO:0000313" key="6">
    <source>
        <dbReference type="EMBL" id="PSB02709.1"/>
    </source>
</evidence>
<accession>A0A2T1C367</accession>
<dbReference type="OrthoDB" id="9775849at2"/>
<evidence type="ECO:0000259" key="5">
    <source>
        <dbReference type="Pfam" id="PF00294"/>
    </source>
</evidence>
<dbReference type="PANTHER" id="PTHR43320">
    <property type="entry name" value="SUGAR KINASE"/>
    <property type="match status" value="1"/>
</dbReference>
<feature type="domain" description="Carbohydrate kinase PfkB" evidence="5">
    <location>
        <begin position="53"/>
        <end position="317"/>
    </location>
</feature>
<dbReference type="Proteomes" id="UP000238762">
    <property type="component" value="Unassembled WGS sequence"/>
</dbReference>
<comment type="similarity">
    <text evidence="1 4">Belongs to the carbohydrate kinase PfkB family.</text>
</comment>
<reference evidence="6 7" key="2">
    <citation type="submission" date="2018-03" db="EMBL/GenBank/DDBJ databases">
        <title>The ancient ancestry and fast evolution of plastids.</title>
        <authorList>
            <person name="Moore K.R."/>
            <person name="Magnabosco C."/>
            <person name="Momper L."/>
            <person name="Gold D.A."/>
            <person name="Bosak T."/>
            <person name="Fournier G.P."/>
        </authorList>
    </citation>
    <scope>NUCLEOTIDE SEQUENCE [LARGE SCALE GENOMIC DNA]</scope>
    <source>
        <strain evidence="6 7">CCAP 1448/3</strain>
    </source>
</reference>
<dbReference type="EMBL" id="PVWJ01000051">
    <property type="protein sequence ID" value="PSB02709.1"/>
    <property type="molecule type" value="Genomic_DNA"/>
</dbReference>
<keyword evidence="3 4" id="KW-0418">Kinase</keyword>
<evidence type="ECO:0000313" key="7">
    <source>
        <dbReference type="Proteomes" id="UP000238762"/>
    </source>
</evidence>
<dbReference type="PROSITE" id="PS00584">
    <property type="entry name" value="PFKB_KINASES_2"/>
    <property type="match status" value="1"/>
</dbReference>